<dbReference type="NCBIfam" id="TIGR02898">
    <property type="entry name" value="spore_YhcN_YlaJ"/>
    <property type="match status" value="1"/>
</dbReference>
<dbReference type="KEGG" id="txy:Thexy_1052"/>
<organism evidence="3 4">
    <name type="scientific">Thermoanaerobacterium xylanolyticum (strain ATCC 49914 / DSM 7097 / LX-11)</name>
    <dbReference type="NCBI Taxonomy" id="858215"/>
    <lineage>
        <taxon>Bacteria</taxon>
        <taxon>Bacillati</taxon>
        <taxon>Bacillota</taxon>
        <taxon>Clostridia</taxon>
        <taxon>Thermoanaerobacterales</taxon>
        <taxon>Thermoanaerobacteraceae</taxon>
        <taxon>Thermoanaerobacterium</taxon>
    </lineage>
</organism>
<keyword evidence="4" id="KW-1185">Reference proteome</keyword>
<dbReference type="AlphaFoldDB" id="F6BK90"/>
<dbReference type="EMBL" id="CP002739">
    <property type="protein sequence ID" value="AEF17085.1"/>
    <property type="molecule type" value="Genomic_DNA"/>
</dbReference>
<dbReference type="InterPro" id="IPR014247">
    <property type="entry name" value="Spore_lipoprot_YhcN/YlaJ"/>
</dbReference>
<proteinExistence type="predicted"/>
<reference evidence="3" key="1">
    <citation type="submission" date="2011-05" db="EMBL/GenBank/DDBJ databases">
        <title>Complete sequence of Thermoanaerobacterium xylanolyticum LX-11.</title>
        <authorList>
            <consortium name="US DOE Joint Genome Institute"/>
            <person name="Lucas S."/>
            <person name="Han J."/>
            <person name="Lapidus A."/>
            <person name="Cheng J.-F."/>
            <person name="Goodwin L."/>
            <person name="Pitluck S."/>
            <person name="Peters L."/>
            <person name="Mikhailova N."/>
            <person name="Lu M."/>
            <person name="Han C."/>
            <person name="Tapia R."/>
            <person name="Land M."/>
            <person name="Hauser L."/>
            <person name="Kyrpides N."/>
            <person name="Ivanova N."/>
            <person name="Pagani I."/>
            <person name="Hemme C."/>
            <person name="Woyke T."/>
        </authorList>
    </citation>
    <scope>NUCLEOTIDE SEQUENCE</scope>
    <source>
        <strain evidence="3">LX-11</strain>
    </source>
</reference>
<evidence type="ECO:0000256" key="1">
    <source>
        <dbReference type="SAM" id="MobiDB-lite"/>
    </source>
</evidence>
<evidence type="ECO:0000313" key="4">
    <source>
        <dbReference type="Proteomes" id="UP000007239"/>
    </source>
</evidence>
<accession>F6BK90</accession>
<protein>
    <submittedName>
        <fullName evidence="3">Sporulation lipoprotein, YhcN/YlaJ family</fullName>
    </submittedName>
</protein>
<dbReference type="InterPro" id="IPR019076">
    <property type="entry name" value="Spore_lipoprot_YhcN/YlaJ-like"/>
</dbReference>
<feature type="region of interest" description="Disordered" evidence="1">
    <location>
        <begin position="25"/>
        <end position="81"/>
    </location>
</feature>
<dbReference type="Proteomes" id="UP000007239">
    <property type="component" value="Chromosome"/>
</dbReference>
<feature type="signal peptide" evidence="2">
    <location>
        <begin position="1"/>
        <end position="26"/>
    </location>
</feature>
<dbReference type="HOGENOM" id="CLU_077663_2_0_9"/>
<dbReference type="Pfam" id="PF09580">
    <property type="entry name" value="Spore_YhcN_YlaJ"/>
    <property type="match status" value="1"/>
</dbReference>
<dbReference type="RefSeq" id="WP_013787827.1">
    <property type="nucleotide sequence ID" value="NC_015555.1"/>
</dbReference>
<evidence type="ECO:0000313" key="3">
    <source>
        <dbReference type="EMBL" id="AEF17085.1"/>
    </source>
</evidence>
<dbReference type="PROSITE" id="PS51257">
    <property type="entry name" value="PROKAR_LIPOPROTEIN"/>
    <property type="match status" value="1"/>
</dbReference>
<feature type="compositionally biased region" description="Pro residues" evidence="1">
    <location>
        <begin position="62"/>
        <end position="78"/>
    </location>
</feature>
<keyword evidence="3" id="KW-0449">Lipoprotein</keyword>
<dbReference type="STRING" id="858215.Thexy_1052"/>
<dbReference type="eggNOG" id="ENOG5032YMT">
    <property type="taxonomic scope" value="Bacteria"/>
</dbReference>
<dbReference type="GO" id="GO:0030435">
    <property type="term" value="P:sporulation resulting in formation of a cellular spore"/>
    <property type="evidence" value="ECO:0007669"/>
    <property type="project" value="InterPro"/>
</dbReference>
<keyword evidence="2" id="KW-0732">Signal</keyword>
<feature type="chain" id="PRO_5039086751" evidence="2">
    <location>
        <begin position="27"/>
        <end position="190"/>
    </location>
</feature>
<sequence length="190" mass="20126">MKNSKKIFSILLALIMALSISLTGCKASKKPSPTRYTPTTPRTTPAPSPGMTTPAPSRVPTTPTPTTPAPTTPTPAKKPVPQSVRAAKIASNVAKLPEVNKATVVISGNTAIVGIDMKASVQGTHETQVKKKVEKTVRYTDKGIKNVSVTSDPDLYTRINNIAKGIAAGRPLSEFTKQITEILKRITPSA</sequence>
<feature type="compositionally biased region" description="Low complexity" evidence="1">
    <location>
        <begin position="52"/>
        <end position="61"/>
    </location>
</feature>
<gene>
    <name evidence="3" type="ordered locus">Thexy_1052</name>
</gene>
<evidence type="ECO:0000256" key="2">
    <source>
        <dbReference type="SAM" id="SignalP"/>
    </source>
</evidence>
<feature type="compositionally biased region" description="Low complexity" evidence="1">
    <location>
        <begin position="31"/>
        <end position="45"/>
    </location>
</feature>
<name>F6BK90_THEXL</name>